<feature type="compositionally biased region" description="Acidic residues" evidence="1">
    <location>
        <begin position="213"/>
        <end position="224"/>
    </location>
</feature>
<keyword evidence="3" id="KW-1185">Reference proteome</keyword>
<organism evidence="2 3">
    <name type="scientific">Paraconiothyrium brasiliense</name>
    <dbReference type="NCBI Taxonomy" id="300254"/>
    <lineage>
        <taxon>Eukaryota</taxon>
        <taxon>Fungi</taxon>
        <taxon>Dikarya</taxon>
        <taxon>Ascomycota</taxon>
        <taxon>Pezizomycotina</taxon>
        <taxon>Dothideomycetes</taxon>
        <taxon>Pleosporomycetidae</taxon>
        <taxon>Pleosporales</taxon>
        <taxon>Massarineae</taxon>
        <taxon>Didymosphaeriaceae</taxon>
        <taxon>Paraconiothyrium</taxon>
    </lineage>
</organism>
<proteinExistence type="predicted"/>
<dbReference type="Proteomes" id="UP001521785">
    <property type="component" value="Unassembled WGS sequence"/>
</dbReference>
<evidence type="ECO:0008006" key="4">
    <source>
        <dbReference type="Google" id="ProtNLM"/>
    </source>
</evidence>
<accession>A0ABR3R8N9</accession>
<dbReference type="EMBL" id="JAKJXO020000009">
    <property type="protein sequence ID" value="KAL1600806.1"/>
    <property type="molecule type" value="Genomic_DNA"/>
</dbReference>
<name>A0ABR3R8N9_9PLEO</name>
<protein>
    <recommendedName>
        <fullName evidence="4">F-box domain-containing protein</fullName>
    </recommendedName>
</protein>
<reference evidence="2 3" key="1">
    <citation type="submission" date="2024-02" db="EMBL/GenBank/DDBJ databases">
        <title>De novo assembly and annotation of 12 fungi associated with fruit tree decline syndrome in Ontario, Canada.</title>
        <authorList>
            <person name="Sulman M."/>
            <person name="Ellouze W."/>
            <person name="Ilyukhin E."/>
        </authorList>
    </citation>
    <scope>NUCLEOTIDE SEQUENCE [LARGE SCALE GENOMIC DNA]</scope>
    <source>
        <strain evidence="2 3">M42-189</strain>
    </source>
</reference>
<sequence>MVLEYLPFESHFAFARTCKRIADAARGVLERHQDAYRRFGVASDRDPGTVPLLLRSAFGGDGIDAWHVRSFEVWRDRGSWGEWQTFSLQTPLVCESECGPSQLRVSREEAGVYLKWFESQLGEGLEDELVEELMEQVERGKDGILKALLFAKLTRLRDLKFVTREQDEGSCLATVRLLISKRLRYGGRSSEDNDSGNESDDEPDVYMGSGNDSDSDWESVDSDNVEPRTTTASWPPGFASIRTVAVGVSSGTWMDDPREDPCALLFAHLLRLPRISSIYFSKLRTIEEDTFAFDENEDDYGYDVLPEGSSSVQHIFLHGCDELAEDVEDAIWAAPRELLTLCLRYDGESEIWGATGIANMLARAQKDSLRGLMWYGYAYGSLQGDHCTVLDNEEFDHFKRLPAVTHMSVSMQDIELVMEHADTYQRLELDAVAERDDEDDKGDVYDDVHNKNEFFVRRLATLFPRSMETLVLWGHLDEEDVWNRDKTTLLERAIVKIIQDGRYQNLKAIFLQDVERTRGAPRKKKLWFQDAIAAGAAAGVDVHTLTNRGPMRHSLDFVEAPDEYDLRSGIHSGVRPCDWVFDPYAGRRVPSSCGKCGSCQYCLSQYDAKLWATVRSE</sequence>
<feature type="compositionally biased region" description="Acidic residues" evidence="1">
    <location>
        <begin position="192"/>
        <end position="204"/>
    </location>
</feature>
<evidence type="ECO:0000256" key="1">
    <source>
        <dbReference type="SAM" id="MobiDB-lite"/>
    </source>
</evidence>
<evidence type="ECO:0000313" key="3">
    <source>
        <dbReference type="Proteomes" id="UP001521785"/>
    </source>
</evidence>
<comment type="caution">
    <text evidence="2">The sequence shown here is derived from an EMBL/GenBank/DDBJ whole genome shotgun (WGS) entry which is preliminary data.</text>
</comment>
<feature type="region of interest" description="Disordered" evidence="1">
    <location>
        <begin position="186"/>
        <end position="236"/>
    </location>
</feature>
<evidence type="ECO:0000313" key="2">
    <source>
        <dbReference type="EMBL" id="KAL1600806.1"/>
    </source>
</evidence>
<gene>
    <name evidence="2" type="ORF">SLS60_007194</name>
</gene>